<evidence type="ECO:0000313" key="2">
    <source>
        <dbReference type="Proteomes" id="UP001153332"/>
    </source>
</evidence>
<dbReference type="EMBL" id="JAPUUL010000099">
    <property type="protein sequence ID" value="KAJ8132658.1"/>
    <property type="molecule type" value="Genomic_DNA"/>
</dbReference>
<protein>
    <submittedName>
        <fullName evidence="1">Uncharacterized protein</fullName>
    </submittedName>
</protein>
<sequence length="143" mass="15742">MVGDGLLAAPVFEESGKVEFYLPKGKWTSFFTNQVREGPGWFKEKHGFGSLPLYVREDTVLVLGKPGVKGAVYDYAEDVEVCLYQTKEGASAELVDNQGKTLGTLKVGSNGELEGKEVLKGSWTTSNDGRDVDELYSKIIEWL</sequence>
<reference evidence="1" key="1">
    <citation type="submission" date="2022-12" db="EMBL/GenBank/DDBJ databases">
        <title>Genome Sequence of Lasiodiplodia mahajangana.</title>
        <authorList>
            <person name="Buettner E."/>
        </authorList>
    </citation>
    <scope>NUCLEOTIDE SEQUENCE</scope>
    <source>
        <strain evidence="1">VT137</strain>
    </source>
</reference>
<keyword evidence="2" id="KW-1185">Reference proteome</keyword>
<organism evidence="1 2">
    <name type="scientific">Lasiodiplodia mahajangana</name>
    <dbReference type="NCBI Taxonomy" id="1108764"/>
    <lineage>
        <taxon>Eukaryota</taxon>
        <taxon>Fungi</taxon>
        <taxon>Dikarya</taxon>
        <taxon>Ascomycota</taxon>
        <taxon>Pezizomycotina</taxon>
        <taxon>Dothideomycetes</taxon>
        <taxon>Dothideomycetes incertae sedis</taxon>
        <taxon>Botryosphaeriales</taxon>
        <taxon>Botryosphaeriaceae</taxon>
        <taxon>Lasiodiplodia</taxon>
    </lineage>
</organism>
<name>A0ACC2JZG3_9PEZI</name>
<accession>A0ACC2JZG3</accession>
<proteinExistence type="predicted"/>
<comment type="caution">
    <text evidence="1">The sequence shown here is derived from an EMBL/GenBank/DDBJ whole genome shotgun (WGS) entry which is preliminary data.</text>
</comment>
<gene>
    <name evidence="1" type="ORF">O1611_g962</name>
</gene>
<evidence type="ECO:0000313" key="1">
    <source>
        <dbReference type="EMBL" id="KAJ8132658.1"/>
    </source>
</evidence>
<dbReference type="Proteomes" id="UP001153332">
    <property type="component" value="Unassembled WGS sequence"/>
</dbReference>